<reference evidence="1 2" key="1">
    <citation type="submission" date="2018-08" db="EMBL/GenBank/DDBJ databases">
        <title>A genome reference for cultivated species of the human gut microbiota.</title>
        <authorList>
            <person name="Zou Y."/>
            <person name="Xue W."/>
            <person name="Luo G."/>
        </authorList>
    </citation>
    <scope>NUCLEOTIDE SEQUENCE [LARGE SCALE GENOMIC DNA]</scope>
    <source>
        <strain evidence="1 2">OF03-11</strain>
    </source>
</reference>
<organism evidence="1 2">
    <name type="scientific">Odoribacter splanchnicus</name>
    <dbReference type="NCBI Taxonomy" id="28118"/>
    <lineage>
        <taxon>Bacteria</taxon>
        <taxon>Pseudomonadati</taxon>
        <taxon>Bacteroidota</taxon>
        <taxon>Bacteroidia</taxon>
        <taxon>Bacteroidales</taxon>
        <taxon>Odoribacteraceae</taxon>
        <taxon>Odoribacter</taxon>
    </lineage>
</organism>
<dbReference type="Proteomes" id="UP000284434">
    <property type="component" value="Unassembled WGS sequence"/>
</dbReference>
<protein>
    <submittedName>
        <fullName evidence="1">Uncharacterized protein</fullName>
    </submittedName>
</protein>
<dbReference type="AlphaFoldDB" id="A0A413IBS2"/>
<sequence length="70" mass="8026">MKAIYKYDGPLGTYALEEQNGLLTRLWLGDRMALLPGETEISETPLLKEAHLTSSLQKPLFYNYLINRIL</sequence>
<accession>A0A413IBS2</accession>
<comment type="caution">
    <text evidence="1">The sequence shown here is derived from an EMBL/GenBank/DDBJ whole genome shotgun (WGS) entry which is preliminary data.</text>
</comment>
<dbReference type="EMBL" id="QSCO01000012">
    <property type="protein sequence ID" value="RGY06482.1"/>
    <property type="molecule type" value="Genomic_DNA"/>
</dbReference>
<evidence type="ECO:0000313" key="2">
    <source>
        <dbReference type="Proteomes" id="UP000284434"/>
    </source>
</evidence>
<name>A0A413IBS2_9BACT</name>
<proteinExistence type="predicted"/>
<evidence type="ECO:0000313" key="1">
    <source>
        <dbReference type="EMBL" id="RGY06482.1"/>
    </source>
</evidence>
<dbReference type="RefSeq" id="WP_118103876.1">
    <property type="nucleotide sequence ID" value="NZ_QSCO01000012.1"/>
</dbReference>
<gene>
    <name evidence="1" type="ORF">DXA53_09880</name>
</gene>